<evidence type="ECO:0000313" key="2">
    <source>
        <dbReference type="Proteomes" id="UP001151760"/>
    </source>
</evidence>
<accession>A0ABQ5ASK2</accession>
<keyword evidence="2" id="KW-1185">Reference proteome</keyword>
<reference evidence="1" key="1">
    <citation type="journal article" date="2022" name="Int. J. Mol. Sci.">
        <title>Draft Genome of Tanacetum Coccineum: Genomic Comparison of Closely Related Tanacetum-Family Plants.</title>
        <authorList>
            <person name="Yamashiro T."/>
            <person name="Shiraishi A."/>
            <person name="Nakayama K."/>
            <person name="Satake H."/>
        </authorList>
    </citation>
    <scope>NUCLEOTIDE SEQUENCE</scope>
</reference>
<protein>
    <submittedName>
        <fullName evidence="1">Uncharacterized protein</fullName>
    </submittedName>
</protein>
<proteinExistence type="predicted"/>
<dbReference type="Proteomes" id="UP001151760">
    <property type="component" value="Unassembled WGS sequence"/>
</dbReference>
<gene>
    <name evidence="1" type="ORF">Tco_0838989</name>
</gene>
<sequence length="170" mass="18825">MGINANEMANTGNKTNRWLSDIVTVMDPSGRYAIPLPATQRQKGLCFNTQVIQSFLLTLSSGLVDIEKGGTLLQPQITKQNQNYKYSSIIEGLHKPRSGSLGESNHMKAILVRESREMEDELVILGGKWMKDTNDLTSAKWGSKPLWVAIEGEDASDFKLPTNSANIFLI</sequence>
<comment type="caution">
    <text evidence="1">The sequence shown here is derived from an EMBL/GenBank/DDBJ whole genome shotgun (WGS) entry which is preliminary data.</text>
</comment>
<organism evidence="1 2">
    <name type="scientific">Tanacetum coccineum</name>
    <dbReference type="NCBI Taxonomy" id="301880"/>
    <lineage>
        <taxon>Eukaryota</taxon>
        <taxon>Viridiplantae</taxon>
        <taxon>Streptophyta</taxon>
        <taxon>Embryophyta</taxon>
        <taxon>Tracheophyta</taxon>
        <taxon>Spermatophyta</taxon>
        <taxon>Magnoliopsida</taxon>
        <taxon>eudicotyledons</taxon>
        <taxon>Gunneridae</taxon>
        <taxon>Pentapetalae</taxon>
        <taxon>asterids</taxon>
        <taxon>campanulids</taxon>
        <taxon>Asterales</taxon>
        <taxon>Asteraceae</taxon>
        <taxon>Asteroideae</taxon>
        <taxon>Anthemideae</taxon>
        <taxon>Anthemidinae</taxon>
        <taxon>Tanacetum</taxon>
    </lineage>
</organism>
<name>A0ABQ5ASK2_9ASTR</name>
<dbReference type="EMBL" id="BQNB010012516">
    <property type="protein sequence ID" value="GJT04527.1"/>
    <property type="molecule type" value="Genomic_DNA"/>
</dbReference>
<evidence type="ECO:0000313" key="1">
    <source>
        <dbReference type="EMBL" id="GJT04527.1"/>
    </source>
</evidence>
<reference evidence="1" key="2">
    <citation type="submission" date="2022-01" db="EMBL/GenBank/DDBJ databases">
        <authorList>
            <person name="Yamashiro T."/>
            <person name="Shiraishi A."/>
            <person name="Satake H."/>
            <person name="Nakayama K."/>
        </authorList>
    </citation>
    <scope>NUCLEOTIDE SEQUENCE</scope>
</reference>